<name>A0ABN2JNP3_9ACTN</name>
<accession>A0ABN2JNP3</accession>
<evidence type="ECO:0000313" key="2">
    <source>
        <dbReference type="Proteomes" id="UP001499947"/>
    </source>
</evidence>
<evidence type="ECO:0000313" key="1">
    <source>
        <dbReference type="EMBL" id="GAA1733648.1"/>
    </source>
</evidence>
<gene>
    <name evidence="1" type="ORF">GCM10009680_87430</name>
</gene>
<protein>
    <submittedName>
        <fullName evidence="1">Uncharacterized protein</fullName>
    </submittedName>
</protein>
<organism evidence="1 2">
    <name type="scientific">Streptomyces yatensis</name>
    <dbReference type="NCBI Taxonomy" id="155177"/>
    <lineage>
        <taxon>Bacteria</taxon>
        <taxon>Bacillati</taxon>
        <taxon>Actinomycetota</taxon>
        <taxon>Actinomycetes</taxon>
        <taxon>Kitasatosporales</taxon>
        <taxon>Streptomycetaceae</taxon>
        <taxon>Streptomyces</taxon>
        <taxon>Streptomyces violaceusniger group</taxon>
    </lineage>
</organism>
<dbReference type="Proteomes" id="UP001499947">
    <property type="component" value="Unassembled WGS sequence"/>
</dbReference>
<dbReference type="EMBL" id="BAAALR010000177">
    <property type="protein sequence ID" value="GAA1733648.1"/>
    <property type="molecule type" value="Genomic_DNA"/>
</dbReference>
<sequence>MTRTPPTTVELALAAEVSRCGLTVTPHQLERWRAKRWLAPADQWTDPASSALHPDIVHRAVWLAALSRPGRGISWIGWMFWAADDTEQTTALLRQALIRTIQLPLRRAGITLAQVPQGDSDTAFEARQDLAERLLRGRRAIGRDLDGLLRDHAATAGIALPQPRTVSNPFDTTLTRIGARLLTGGMADVSPEELTDAWRRVWTGPPEQLDRITAAHIAADEAGTDLRALSPLAHGLPGLVRALEQADARLLCEAVRACTKASSTLMKLLLECADAEMLTVLMSDVMWDQWVRAGGIAPVSRLGEAAITLSTVQYLLVPGWAEDLHRYQASMDRMLTAPTAPTPDSRPA</sequence>
<proteinExistence type="predicted"/>
<comment type="caution">
    <text evidence="1">The sequence shown here is derived from an EMBL/GenBank/DDBJ whole genome shotgun (WGS) entry which is preliminary data.</text>
</comment>
<reference evidence="1 2" key="1">
    <citation type="journal article" date="2019" name="Int. J. Syst. Evol. Microbiol.">
        <title>The Global Catalogue of Microorganisms (GCM) 10K type strain sequencing project: providing services to taxonomists for standard genome sequencing and annotation.</title>
        <authorList>
            <consortium name="The Broad Institute Genomics Platform"/>
            <consortium name="The Broad Institute Genome Sequencing Center for Infectious Disease"/>
            <person name="Wu L."/>
            <person name="Ma J."/>
        </authorList>
    </citation>
    <scope>NUCLEOTIDE SEQUENCE [LARGE SCALE GENOMIC DNA]</scope>
    <source>
        <strain evidence="1 2">JCM 13244</strain>
    </source>
</reference>
<dbReference type="RefSeq" id="WP_237510423.1">
    <property type="nucleotide sequence ID" value="NZ_BAAALR010000177.1"/>
</dbReference>
<keyword evidence="2" id="KW-1185">Reference proteome</keyword>